<dbReference type="GO" id="GO:0016125">
    <property type="term" value="P:sterol metabolic process"/>
    <property type="evidence" value="ECO:0007669"/>
    <property type="project" value="InterPro"/>
</dbReference>
<dbReference type="OrthoDB" id="5415655at2759"/>
<dbReference type="PROSITE" id="PS51751">
    <property type="entry name" value="EXPERA"/>
    <property type="match status" value="1"/>
</dbReference>
<dbReference type="Proteomes" id="UP000244722">
    <property type="component" value="Unassembled WGS sequence"/>
</dbReference>
<evidence type="ECO:0000256" key="1">
    <source>
        <dbReference type="ARBA" id="ARBA00004141"/>
    </source>
</evidence>
<gene>
    <name evidence="9" type="ORF">B9Z19DRAFT_1082255</name>
</gene>
<dbReference type="PANTHER" id="PTHR14207:SF1">
    <property type="entry name" value="EMOPAMIL-BINDING PROTEIN-LIKE"/>
    <property type="match status" value="1"/>
</dbReference>
<feature type="transmembrane region" description="Helical" evidence="7">
    <location>
        <begin position="160"/>
        <end position="179"/>
    </location>
</feature>
<reference evidence="9 10" key="1">
    <citation type="submission" date="2017-04" db="EMBL/GenBank/DDBJ databases">
        <title>Draft genome sequence of Tuber borchii Vittad., a whitish edible truffle.</title>
        <authorList>
            <consortium name="DOE Joint Genome Institute"/>
            <person name="Murat C."/>
            <person name="Kuo A."/>
            <person name="Barry K.W."/>
            <person name="Clum A."/>
            <person name="Dockter R.B."/>
            <person name="Fauchery L."/>
            <person name="Iotti M."/>
            <person name="Kohler A."/>
            <person name="Labutti K."/>
            <person name="Lindquist E.A."/>
            <person name="Lipzen A."/>
            <person name="Ohm R.A."/>
            <person name="Wang M."/>
            <person name="Grigoriev I.V."/>
            <person name="Zambonelli A."/>
            <person name="Martin F.M."/>
        </authorList>
    </citation>
    <scope>NUCLEOTIDE SEQUENCE [LARGE SCALE GENOMIC DNA]</scope>
    <source>
        <strain evidence="9 10">Tbo3840</strain>
    </source>
</reference>
<sequence>MTIAATDAAPPSLLQVIDGTTVLSLLFFTSVLLSSYLSAKYFLPAGASSKTRFLYGWHVFDALIHVLFEVSFLYCSFFSSAPTGLTGNSAAVLWGDLSRAYGAEYSTGLFGHLWKEYGKADRRWAHADIGVIALEIPTGLIGGPLAWWISELIRKKDKRVWFWMLVLAVCELYGGWMTFAPEWLTGSQNLDTSNPMYTWLYLFAMNITWVVIPVWICFEAYTEMVTKPNGRITTLDDDNASGVGKKSL</sequence>
<evidence type="ECO:0000256" key="2">
    <source>
        <dbReference type="ARBA" id="ARBA00008337"/>
    </source>
</evidence>
<evidence type="ECO:0000313" key="9">
    <source>
        <dbReference type="EMBL" id="PUU79230.1"/>
    </source>
</evidence>
<protein>
    <submittedName>
        <fullName evidence="9">Emopamil-binding protein</fullName>
    </submittedName>
</protein>
<dbReference type="GO" id="GO:0005783">
    <property type="term" value="C:endoplasmic reticulum"/>
    <property type="evidence" value="ECO:0007669"/>
    <property type="project" value="TreeGrafter"/>
</dbReference>
<dbReference type="AlphaFoldDB" id="A0A2T6ZUR0"/>
<evidence type="ECO:0000256" key="5">
    <source>
        <dbReference type="ARBA" id="ARBA00023136"/>
    </source>
</evidence>
<feature type="transmembrane region" description="Helical" evidence="7">
    <location>
        <begin position="55"/>
        <end position="79"/>
    </location>
</feature>
<keyword evidence="4 6" id="KW-1133">Transmembrane helix</keyword>
<evidence type="ECO:0000256" key="3">
    <source>
        <dbReference type="ARBA" id="ARBA00022692"/>
    </source>
</evidence>
<evidence type="ECO:0000313" key="10">
    <source>
        <dbReference type="Proteomes" id="UP000244722"/>
    </source>
</evidence>
<organism evidence="9 10">
    <name type="scientific">Tuber borchii</name>
    <name type="common">White truffle</name>
    <dbReference type="NCBI Taxonomy" id="42251"/>
    <lineage>
        <taxon>Eukaryota</taxon>
        <taxon>Fungi</taxon>
        <taxon>Dikarya</taxon>
        <taxon>Ascomycota</taxon>
        <taxon>Pezizomycotina</taxon>
        <taxon>Pezizomycetes</taxon>
        <taxon>Pezizales</taxon>
        <taxon>Tuberaceae</taxon>
        <taxon>Tuber</taxon>
    </lineage>
</organism>
<dbReference type="STRING" id="42251.A0A2T6ZUR0"/>
<keyword evidence="3 6" id="KW-0812">Transmembrane</keyword>
<dbReference type="GO" id="GO:0047750">
    <property type="term" value="F:cholestenol delta-isomerase activity"/>
    <property type="evidence" value="ECO:0007669"/>
    <property type="project" value="InterPro"/>
</dbReference>
<dbReference type="InterPro" id="IPR033118">
    <property type="entry name" value="EXPERA"/>
</dbReference>
<comment type="subcellular location">
    <subcellularLocation>
        <location evidence="1">Membrane</location>
        <topology evidence="1">Multi-pass membrane protein</topology>
    </subcellularLocation>
</comment>
<dbReference type="EMBL" id="NESQ01000097">
    <property type="protein sequence ID" value="PUU79230.1"/>
    <property type="molecule type" value="Genomic_DNA"/>
</dbReference>
<feature type="domain" description="EXPERA" evidence="8">
    <location>
        <begin position="50"/>
        <end position="217"/>
    </location>
</feature>
<accession>A0A2T6ZUR0</accession>
<dbReference type="PANTHER" id="PTHR14207">
    <property type="entry name" value="STEROL ISOMERASE"/>
    <property type="match status" value="1"/>
</dbReference>
<feature type="transmembrane region" description="Helical" evidence="7">
    <location>
        <begin position="22"/>
        <end position="43"/>
    </location>
</feature>
<name>A0A2T6ZUR0_TUBBO</name>
<evidence type="ECO:0000256" key="7">
    <source>
        <dbReference type="SAM" id="Phobius"/>
    </source>
</evidence>
<feature type="transmembrane region" description="Helical" evidence="7">
    <location>
        <begin position="199"/>
        <end position="221"/>
    </location>
</feature>
<dbReference type="InterPro" id="IPR007905">
    <property type="entry name" value="EBP"/>
</dbReference>
<dbReference type="GO" id="GO:0016020">
    <property type="term" value="C:membrane"/>
    <property type="evidence" value="ECO:0007669"/>
    <property type="project" value="UniProtKB-SubCell"/>
</dbReference>
<proteinExistence type="inferred from homology"/>
<keyword evidence="10" id="KW-1185">Reference proteome</keyword>
<comment type="caution">
    <text evidence="9">The sequence shown here is derived from an EMBL/GenBank/DDBJ whole genome shotgun (WGS) entry which is preliminary data.</text>
</comment>
<evidence type="ECO:0000256" key="4">
    <source>
        <dbReference type="ARBA" id="ARBA00022989"/>
    </source>
</evidence>
<keyword evidence="5 6" id="KW-0472">Membrane</keyword>
<evidence type="ECO:0000259" key="8">
    <source>
        <dbReference type="PROSITE" id="PS51751"/>
    </source>
</evidence>
<feature type="transmembrane region" description="Helical" evidence="7">
    <location>
        <begin position="129"/>
        <end position="148"/>
    </location>
</feature>
<evidence type="ECO:0000256" key="6">
    <source>
        <dbReference type="PROSITE-ProRule" id="PRU01087"/>
    </source>
</evidence>
<dbReference type="Pfam" id="PF05241">
    <property type="entry name" value="EBP"/>
    <property type="match status" value="1"/>
</dbReference>
<comment type="similarity">
    <text evidence="2">Belongs to the EBP family.</text>
</comment>